<reference evidence="2 3" key="1">
    <citation type="submission" date="2019-08" db="EMBL/GenBank/DDBJ databases">
        <title>Antarcticibacterium arcticum sp. nov., a bacterium isolated from marine sediment of the Canadian Beaufort Sea.</title>
        <authorList>
            <person name="Lee Y.M."/>
            <person name="Baek K."/>
            <person name="Lee D.-H."/>
            <person name="Shin S.C."/>
            <person name="Jin Y.K."/>
            <person name="Park Y."/>
        </authorList>
    </citation>
    <scope>NUCLEOTIDE SEQUENCE [LARGE SCALE GENOMIC DNA]</scope>
    <source>
        <strain evidence="2 3">PAMC 28998</strain>
    </source>
</reference>
<evidence type="ECO:0000313" key="3">
    <source>
        <dbReference type="Proteomes" id="UP000321954"/>
    </source>
</evidence>
<dbReference type="InterPro" id="IPR001173">
    <property type="entry name" value="Glyco_trans_2-like"/>
</dbReference>
<dbReference type="CDD" id="cd00761">
    <property type="entry name" value="Glyco_tranf_GTA_type"/>
    <property type="match status" value="1"/>
</dbReference>
<accession>A0A5B8YLS9</accession>
<dbReference type="SUPFAM" id="SSF53448">
    <property type="entry name" value="Nucleotide-diphospho-sugar transferases"/>
    <property type="match status" value="1"/>
</dbReference>
<dbReference type="OrthoDB" id="597270at2"/>
<organism evidence="2 3">
    <name type="scientific">Antarcticibacterium arcticum</name>
    <dbReference type="NCBI Taxonomy" id="2585771"/>
    <lineage>
        <taxon>Bacteria</taxon>
        <taxon>Pseudomonadati</taxon>
        <taxon>Bacteroidota</taxon>
        <taxon>Flavobacteriia</taxon>
        <taxon>Flavobacteriales</taxon>
        <taxon>Flavobacteriaceae</taxon>
        <taxon>Antarcticibacterium</taxon>
    </lineage>
</organism>
<protein>
    <submittedName>
        <fullName evidence="2">Glycosyltransferase family 2 protein</fullName>
    </submittedName>
</protein>
<evidence type="ECO:0000259" key="1">
    <source>
        <dbReference type="Pfam" id="PF00535"/>
    </source>
</evidence>
<dbReference type="GO" id="GO:0016758">
    <property type="term" value="F:hexosyltransferase activity"/>
    <property type="evidence" value="ECO:0007669"/>
    <property type="project" value="UniProtKB-ARBA"/>
</dbReference>
<feature type="domain" description="Glycosyltransferase 2-like" evidence="1">
    <location>
        <begin position="8"/>
        <end position="116"/>
    </location>
</feature>
<name>A0A5B8YLS9_9FLAO</name>
<dbReference type="PANTHER" id="PTHR22916">
    <property type="entry name" value="GLYCOSYLTRANSFERASE"/>
    <property type="match status" value="1"/>
</dbReference>
<dbReference type="AlphaFoldDB" id="A0A5B8YLS9"/>
<sequence length="313" mass="37115">MDQLPQVSIIIPTFNRENFVQDTLNSVKAQTFEDWECIIVDDGSTDGSALLIHSLIEKDQRFQYYKRPEIYPKGASSCRNYGFNLSNGKYIQWLDDDDLLSTNKLELQWLELENQKNSKIFSTCGWDLIWQGKQFQLKNFMKDQVSIDPKDFYQEISKQQAFVPLHAYLTPRELIRAAGEWNSRLSVNDDAEFFTRILLNADKLINTKGCHVLYREHEVGRISRKSDETALNSLMLSFRLIHSYLTAFGVEGKPYFKWKLLKAFYKYHDTYPAILREHKDFFLENGINLNWRIYYLIKHRIYGFLYPLYKNYL</sequence>
<proteinExistence type="predicted"/>
<dbReference type="KEGG" id="anp:FK178_08485"/>
<keyword evidence="3" id="KW-1185">Reference proteome</keyword>
<dbReference type="Gene3D" id="3.90.550.10">
    <property type="entry name" value="Spore Coat Polysaccharide Biosynthesis Protein SpsA, Chain A"/>
    <property type="match status" value="1"/>
</dbReference>
<dbReference type="Pfam" id="PF00535">
    <property type="entry name" value="Glycos_transf_2"/>
    <property type="match status" value="1"/>
</dbReference>
<dbReference type="InterPro" id="IPR029044">
    <property type="entry name" value="Nucleotide-diphossugar_trans"/>
</dbReference>
<dbReference type="RefSeq" id="WP_146833519.1">
    <property type="nucleotide sequence ID" value="NZ_CP042476.1"/>
</dbReference>
<gene>
    <name evidence="2" type="ORF">FK178_08485</name>
</gene>
<dbReference type="EMBL" id="CP042476">
    <property type="protein sequence ID" value="QED37757.1"/>
    <property type="molecule type" value="Genomic_DNA"/>
</dbReference>
<evidence type="ECO:0000313" key="2">
    <source>
        <dbReference type="EMBL" id="QED37757.1"/>
    </source>
</evidence>
<dbReference type="PANTHER" id="PTHR22916:SF3">
    <property type="entry name" value="UDP-GLCNAC:BETAGAL BETA-1,3-N-ACETYLGLUCOSAMINYLTRANSFERASE-LIKE PROTEIN 1"/>
    <property type="match status" value="1"/>
</dbReference>
<keyword evidence="2" id="KW-0808">Transferase</keyword>
<dbReference type="Proteomes" id="UP000321954">
    <property type="component" value="Chromosome"/>
</dbReference>